<evidence type="ECO:0000313" key="5">
    <source>
        <dbReference type="EMBL" id="KAE9383885.1"/>
    </source>
</evidence>
<evidence type="ECO:0000259" key="4">
    <source>
        <dbReference type="PROSITE" id="PS50158"/>
    </source>
</evidence>
<dbReference type="InterPro" id="IPR036875">
    <property type="entry name" value="Znf_CCHC_sf"/>
</dbReference>
<name>A0A6A4GEV2_9AGAR</name>
<organism evidence="5 6">
    <name type="scientific">Gymnopus androsaceus JB14</name>
    <dbReference type="NCBI Taxonomy" id="1447944"/>
    <lineage>
        <taxon>Eukaryota</taxon>
        <taxon>Fungi</taxon>
        <taxon>Dikarya</taxon>
        <taxon>Basidiomycota</taxon>
        <taxon>Agaricomycotina</taxon>
        <taxon>Agaricomycetes</taxon>
        <taxon>Agaricomycetidae</taxon>
        <taxon>Agaricales</taxon>
        <taxon>Marasmiineae</taxon>
        <taxon>Omphalotaceae</taxon>
        <taxon>Gymnopus</taxon>
    </lineage>
</organism>
<evidence type="ECO:0000256" key="1">
    <source>
        <dbReference type="ARBA" id="ARBA00022664"/>
    </source>
</evidence>
<dbReference type="GO" id="GO:0003676">
    <property type="term" value="F:nucleic acid binding"/>
    <property type="evidence" value="ECO:0007669"/>
    <property type="project" value="InterPro"/>
</dbReference>
<sequence>KGPRCYNCGEYGHISCECKASRKPKTLKVEGEKKKEENSAHIEDENNDSEDSKNFTHILDSGCTKHMTPDISIFESPPTPCAPKQFRTAN</sequence>
<feature type="non-terminal residue" evidence="5">
    <location>
        <position position="90"/>
    </location>
</feature>
<dbReference type="InterPro" id="IPR001878">
    <property type="entry name" value="Znf_CCHC"/>
</dbReference>
<dbReference type="AlphaFoldDB" id="A0A6A4GEV2"/>
<gene>
    <name evidence="5" type="ORF">BT96DRAFT_739441</name>
</gene>
<keyword evidence="6" id="KW-1185">Reference proteome</keyword>
<dbReference type="GO" id="GO:0008270">
    <property type="term" value="F:zinc ion binding"/>
    <property type="evidence" value="ECO:0007669"/>
    <property type="project" value="UniProtKB-KW"/>
</dbReference>
<dbReference type="GO" id="GO:0006397">
    <property type="term" value="P:mRNA processing"/>
    <property type="evidence" value="ECO:0007669"/>
    <property type="project" value="UniProtKB-KW"/>
</dbReference>
<keyword evidence="1" id="KW-0507">mRNA processing</keyword>
<dbReference type="Pfam" id="PF00098">
    <property type="entry name" value="zf-CCHC"/>
    <property type="match status" value="1"/>
</dbReference>
<dbReference type="OrthoDB" id="3251181at2759"/>
<dbReference type="PROSITE" id="PS50158">
    <property type="entry name" value="ZF_CCHC"/>
    <property type="match status" value="1"/>
</dbReference>
<accession>A0A6A4GEV2</accession>
<feature type="non-terminal residue" evidence="5">
    <location>
        <position position="1"/>
    </location>
</feature>
<keyword evidence="2" id="KW-0862">Zinc</keyword>
<evidence type="ECO:0000256" key="3">
    <source>
        <dbReference type="SAM" id="MobiDB-lite"/>
    </source>
</evidence>
<feature type="domain" description="CCHC-type" evidence="4">
    <location>
        <begin position="4"/>
        <end position="19"/>
    </location>
</feature>
<feature type="region of interest" description="Disordered" evidence="3">
    <location>
        <begin position="27"/>
        <end position="54"/>
    </location>
</feature>
<reference evidence="5" key="1">
    <citation type="journal article" date="2019" name="Environ. Microbiol.">
        <title>Fungal ecological strategies reflected in gene transcription - a case study of two litter decomposers.</title>
        <authorList>
            <person name="Barbi F."/>
            <person name="Kohler A."/>
            <person name="Barry K."/>
            <person name="Baskaran P."/>
            <person name="Daum C."/>
            <person name="Fauchery L."/>
            <person name="Ihrmark K."/>
            <person name="Kuo A."/>
            <person name="LaButti K."/>
            <person name="Lipzen A."/>
            <person name="Morin E."/>
            <person name="Grigoriev I.V."/>
            <person name="Henrissat B."/>
            <person name="Lindahl B."/>
            <person name="Martin F."/>
        </authorList>
    </citation>
    <scope>NUCLEOTIDE SEQUENCE</scope>
    <source>
        <strain evidence="5">JB14</strain>
    </source>
</reference>
<dbReference type="EMBL" id="ML770296">
    <property type="protein sequence ID" value="KAE9383885.1"/>
    <property type="molecule type" value="Genomic_DNA"/>
</dbReference>
<dbReference type="Gene3D" id="4.10.60.10">
    <property type="entry name" value="Zinc finger, CCHC-type"/>
    <property type="match status" value="1"/>
</dbReference>
<keyword evidence="2" id="KW-0863">Zinc-finger</keyword>
<evidence type="ECO:0000256" key="2">
    <source>
        <dbReference type="PROSITE-ProRule" id="PRU00047"/>
    </source>
</evidence>
<proteinExistence type="predicted"/>
<dbReference type="Proteomes" id="UP000799118">
    <property type="component" value="Unassembled WGS sequence"/>
</dbReference>
<protein>
    <recommendedName>
        <fullName evidence="4">CCHC-type domain-containing protein</fullName>
    </recommendedName>
</protein>
<keyword evidence="2" id="KW-0479">Metal-binding</keyword>
<dbReference type="SUPFAM" id="SSF57756">
    <property type="entry name" value="Retrovirus zinc finger-like domains"/>
    <property type="match status" value="1"/>
</dbReference>
<evidence type="ECO:0000313" key="6">
    <source>
        <dbReference type="Proteomes" id="UP000799118"/>
    </source>
</evidence>